<dbReference type="Proteomes" id="UP000217005">
    <property type="component" value="Unassembled WGS sequence"/>
</dbReference>
<organism evidence="2 5">
    <name type="scientific">Bordetella genomosp. 1</name>
    <dbReference type="NCBI Taxonomy" id="1395607"/>
    <lineage>
        <taxon>Bacteria</taxon>
        <taxon>Pseudomonadati</taxon>
        <taxon>Pseudomonadota</taxon>
        <taxon>Betaproteobacteria</taxon>
        <taxon>Burkholderiales</taxon>
        <taxon>Alcaligenaceae</taxon>
        <taxon>Bordetella</taxon>
    </lineage>
</organism>
<evidence type="ECO:0000313" key="4">
    <source>
        <dbReference type="Proteomes" id="UP000216354"/>
    </source>
</evidence>
<keyword evidence="1" id="KW-0812">Transmembrane</keyword>
<keyword evidence="1" id="KW-0472">Membrane</keyword>
<protein>
    <recommendedName>
        <fullName evidence="6">Anti-sigma factor</fullName>
    </recommendedName>
</protein>
<comment type="caution">
    <text evidence="2">The sequence shown here is derived from an EMBL/GenBank/DDBJ whole genome shotgun (WGS) entry which is preliminary data.</text>
</comment>
<accession>A0A261SI86</accession>
<evidence type="ECO:0000313" key="2">
    <source>
        <dbReference type="EMBL" id="OZI36697.1"/>
    </source>
</evidence>
<sequence>MTDLDLDAYVDDQLDPLRRIEVEEFLSHNPEQAMRVMADLQVRDALRCTLPPPADTPMRCERTALDLQQGLDRLAWVERLRYIAVAAVLLAIGWAGHMAYGAWHPDMRMAVAQNVPTFVEDALIAHRTAQMRASMASQPRVTHLDADEILRATGIRLPALPRDWRVRDVQVFPSRSGPGVEVALEAGGLGVLSIFAGRATDGEADQAPVVSRVTEAGVAGVAYWQQGRWAYAVTTDQPQTDLAQVAGQLSLALVQPM</sequence>
<keyword evidence="4" id="KW-1185">Reference proteome</keyword>
<evidence type="ECO:0000313" key="5">
    <source>
        <dbReference type="Proteomes" id="UP000217005"/>
    </source>
</evidence>
<reference evidence="2 5" key="1">
    <citation type="submission" date="2017-05" db="EMBL/GenBank/DDBJ databases">
        <title>Complete and WGS of Bordetella genogroups.</title>
        <authorList>
            <person name="Spilker T."/>
            <person name="LiPuma J."/>
        </authorList>
    </citation>
    <scope>NUCLEOTIDE SEQUENCE [LARGE SCALE GENOMIC DNA]</scope>
    <source>
        <strain evidence="2 5">AU17610</strain>
    </source>
</reference>
<reference evidence="3 4" key="2">
    <citation type="submission" date="2017-05" db="EMBL/GenBank/DDBJ databases">
        <title>Complete and WGS of Bordetella genogroups.</title>
        <authorList>
            <person name="Spilker T."/>
            <person name="Lipuma J."/>
        </authorList>
    </citation>
    <scope>NUCLEOTIDE SEQUENCE [LARGE SCALE GENOMIC DNA]</scope>
    <source>
        <strain evidence="3 4">AU9795</strain>
    </source>
</reference>
<dbReference type="EMBL" id="NEVL01000003">
    <property type="protein sequence ID" value="OZI36697.1"/>
    <property type="molecule type" value="Genomic_DNA"/>
</dbReference>
<evidence type="ECO:0000313" key="3">
    <source>
        <dbReference type="EMBL" id="OZI64282.1"/>
    </source>
</evidence>
<gene>
    <name evidence="3" type="ORF">CAL27_16555</name>
    <name evidence="2" type="ORF">CEG14_11350</name>
</gene>
<dbReference type="OrthoDB" id="9152892at2"/>
<dbReference type="EMBL" id="NEVR01000003">
    <property type="protein sequence ID" value="OZI64282.1"/>
    <property type="molecule type" value="Genomic_DNA"/>
</dbReference>
<proteinExistence type="predicted"/>
<evidence type="ECO:0000256" key="1">
    <source>
        <dbReference type="SAM" id="Phobius"/>
    </source>
</evidence>
<feature type="transmembrane region" description="Helical" evidence="1">
    <location>
        <begin position="82"/>
        <end position="103"/>
    </location>
</feature>
<dbReference type="AlphaFoldDB" id="A0A261SI86"/>
<name>A0A261SI86_9BORD</name>
<dbReference type="Proteomes" id="UP000216354">
    <property type="component" value="Unassembled WGS sequence"/>
</dbReference>
<keyword evidence="1" id="KW-1133">Transmembrane helix</keyword>
<evidence type="ECO:0008006" key="6">
    <source>
        <dbReference type="Google" id="ProtNLM"/>
    </source>
</evidence>